<dbReference type="OMA" id="RLMVACP"/>
<dbReference type="InParanoid" id="A0A2H3DV76"/>
<name>A0A2H3DV76_ARMGA</name>
<protein>
    <submittedName>
        <fullName evidence="1">Uncharacterized protein</fullName>
    </submittedName>
</protein>
<evidence type="ECO:0000313" key="1">
    <source>
        <dbReference type="EMBL" id="PBK99115.1"/>
    </source>
</evidence>
<sequence length="292" mass="34033">MTTFPPELVEIIVYEAWYSEMPSYIRKRLMVACPSINRTWKAVYASIASQDIYITNLAFLDYLCRIVQFQRSIIYHDFIPRFTRTITCFVDLRKGRRARAANEVYRYLIALPNTLGFQVLFKHVRYISFQLVWTGHGLDPRLGLPVPSLHGIPIHARYDRFLFNASPAYPPRCLNRTTRMNIYFSMIDPGNSKDFWNYTFTKLLQVGVPAHCFGGIIDPGPFEMLAKNGVRHLSQSTYIYETQLGTWDSRNINQRLWVASKGRHRLSYLASLFYRRQFKRAQSSLLASCPTT</sequence>
<dbReference type="OrthoDB" id="2850380at2759"/>
<accession>A0A2H3DV76</accession>
<dbReference type="EMBL" id="KZ293647">
    <property type="protein sequence ID" value="PBK99115.1"/>
    <property type="molecule type" value="Genomic_DNA"/>
</dbReference>
<dbReference type="Proteomes" id="UP000217790">
    <property type="component" value="Unassembled WGS sequence"/>
</dbReference>
<organism evidence="1 2">
    <name type="scientific">Armillaria gallica</name>
    <name type="common">Bulbous honey fungus</name>
    <name type="synonym">Armillaria bulbosa</name>
    <dbReference type="NCBI Taxonomy" id="47427"/>
    <lineage>
        <taxon>Eukaryota</taxon>
        <taxon>Fungi</taxon>
        <taxon>Dikarya</taxon>
        <taxon>Basidiomycota</taxon>
        <taxon>Agaricomycotina</taxon>
        <taxon>Agaricomycetes</taxon>
        <taxon>Agaricomycetidae</taxon>
        <taxon>Agaricales</taxon>
        <taxon>Marasmiineae</taxon>
        <taxon>Physalacriaceae</taxon>
        <taxon>Armillaria</taxon>
    </lineage>
</organism>
<dbReference type="AlphaFoldDB" id="A0A2H3DV76"/>
<gene>
    <name evidence="1" type="ORF">ARMGADRAFT_1025406</name>
</gene>
<evidence type="ECO:0000313" key="2">
    <source>
        <dbReference type="Proteomes" id="UP000217790"/>
    </source>
</evidence>
<proteinExistence type="predicted"/>
<reference evidence="2" key="1">
    <citation type="journal article" date="2017" name="Nat. Ecol. Evol.">
        <title>Genome expansion and lineage-specific genetic innovations in the forest pathogenic fungi Armillaria.</title>
        <authorList>
            <person name="Sipos G."/>
            <person name="Prasanna A.N."/>
            <person name="Walter M.C."/>
            <person name="O'Connor E."/>
            <person name="Balint B."/>
            <person name="Krizsan K."/>
            <person name="Kiss B."/>
            <person name="Hess J."/>
            <person name="Varga T."/>
            <person name="Slot J."/>
            <person name="Riley R."/>
            <person name="Boka B."/>
            <person name="Rigling D."/>
            <person name="Barry K."/>
            <person name="Lee J."/>
            <person name="Mihaltcheva S."/>
            <person name="LaButti K."/>
            <person name="Lipzen A."/>
            <person name="Waldron R."/>
            <person name="Moloney N.M."/>
            <person name="Sperisen C."/>
            <person name="Kredics L."/>
            <person name="Vagvoelgyi C."/>
            <person name="Patrignani A."/>
            <person name="Fitzpatrick D."/>
            <person name="Nagy I."/>
            <person name="Doyle S."/>
            <person name="Anderson J.B."/>
            <person name="Grigoriev I.V."/>
            <person name="Gueldener U."/>
            <person name="Muensterkoetter M."/>
            <person name="Nagy L.G."/>
        </authorList>
    </citation>
    <scope>NUCLEOTIDE SEQUENCE [LARGE SCALE GENOMIC DNA]</scope>
    <source>
        <strain evidence="2">Ar21-2</strain>
    </source>
</reference>
<keyword evidence="2" id="KW-1185">Reference proteome</keyword>